<proteinExistence type="inferred from homology"/>
<dbReference type="SMART" id="SM00554">
    <property type="entry name" value="FAS1"/>
    <property type="match status" value="2"/>
</dbReference>
<evidence type="ECO:0000259" key="3">
    <source>
        <dbReference type="PROSITE" id="PS50213"/>
    </source>
</evidence>
<dbReference type="InterPro" id="IPR000782">
    <property type="entry name" value="FAS1_domain"/>
</dbReference>
<dbReference type="PANTHER" id="PTHR33985">
    <property type="entry name" value="OS02G0491300 PROTEIN-RELATED"/>
    <property type="match status" value="1"/>
</dbReference>
<keyword evidence="2" id="KW-0732">Signal</keyword>
<comment type="caution">
    <text evidence="4">The sequence shown here is derived from an EMBL/GenBank/DDBJ whole genome shotgun (WGS) entry which is preliminary data.</text>
</comment>
<protein>
    <recommendedName>
        <fullName evidence="3">FAS1 domain-containing protein</fullName>
    </recommendedName>
</protein>
<feature type="chain" id="PRO_5043751292" description="FAS1 domain-containing protein" evidence="2">
    <location>
        <begin position="23"/>
        <end position="339"/>
    </location>
</feature>
<reference evidence="4" key="1">
    <citation type="submission" date="2022-07" db="EMBL/GenBank/DDBJ databases">
        <authorList>
            <person name="Macas J."/>
            <person name="Novak P."/>
            <person name="Neumann P."/>
        </authorList>
    </citation>
    <scope>NUCLEOTIDE SEQUENCE</scope>
</reference>
<dbReference type="InterPro" id="IPR036378">
    <property type="entry name" value="FAS1_dom_sf"/>
</dbReference>
<organism evidence="4 5">
    <name type="scientific">Cuscuta epithymum</name>
    <dbReference type="NCBI Taxonomy" id="186058"/>
    <lineage>
        <taxon>Eukaryota</taxon>
        <taxon>Viridiplantae</taxon>
        <taxon>Streptophyta</taxon>
        <taxon>Embryophyta</taxon>
        <taxon>Tracheophyta</taxon>
        <taxon>Spermatophyta</taxon>
        <taxon>Magnoliopsida</taxon>
        <taxon>eudicotyledons</taxon>
        <taxon>Gunneridae</taxon>
        <taxon>Pentapetalae</taxon>
        <taxon>asterids</taxon>
        <taxon>lamiids</taxon>
        <taxon>Solanales</taxon>
        <taxon>Convolvulaceae</taxon>
        <taxon>Cuscuteae</taxon>
        <taxon>Cuscuta</taxon>
        <taxon>Cuscuta subgen. Cuscuta</taxon>
    </lineage>
</organism>
<accession>A0AAV0BVW6</accession>
<comment type="similarity">
    <text evidence="1">Belongs to the fasciclin-like AGP family.</text>
</comment>
<evidence type="ECO:0000313" key="5">
    <source>
        <dbReference type="Proteomes" id="UP001152523"/>
    </source>
</evidence>
<feature type="domain" description="FAS1" evidence="3">
    <location>
        <begin position="35"/>
        <end position="164"/>
    </location>
</feature>
<name>A0AAV0BVW6_9ASTE</name>
<sequence>MAAAIRFIFFVFIFRTEWVTSADSITTMAPLAPQPPPLLQEVFSKLGFQELAAVTAAANLSTAADSITVFAPTDSSFLTCPFCSLPLLLLEHSLPGLYPFRKLRNLAFGTKISTLAPNRCLTVTSTAVVSTAFPAKKVFVNGAEITKPDLFNDGRLIIHGLQGLVSHLSPLSCEIERQSTLTFFPRPAAEAAAIFATRLMLKEAMMRLRTSGYSIVALGMRVRYPELTELKNMTVFAVDDASIFAGGAGRSYMADLGFHIVPNRLLAASDLITLPPETVLPTMERGRNLVVTTAGGGGVFRPLMINFVKIRSLDVVHNSRIAVHGLSMPFPHVDRHRTA</sequence>
<dbReference type="Proteomes" id="UP001152523">
    <property type="component" value="Unassembled WGS sequence"/>
</dbReference>
<dbReference type="InterPro" id="IPR052806">
    <property type="entry name" value="Fasciclin-like_AGP"/>
</dbReference>
<evidence type="ECO:0000256" key="1">
    <source>
        <dbReference type="ARBA" id="ARBA00007843"/>
    </source>
</evidence>
<dbReference type="PROSITE" id="PS50213">
    <property type="entry name" value="FAS1"/>
    <property type="match status" value="1"/>
</dbReference>
<evidence type="ECO:0000313" key="4">
    <source>
        <dbReference type="EMBL" id="CAH9051577.1"/>
    </source>
</evidence>
<dbReference type="SUPFAM" id="SSF82153">
    <property type="entry name" value="FAS1 domain"/>
    <property type="match status" value="2"/>
</dbReference>
<evidence type="ECO:0000256" key="2">
    <source>
        <dbReference type="SAM" id="SignalP"/>
    </source>
</evidence>
<keyword evidence="5" id="KW-1185">Reference proteome</keyword>
<dbReference type="PANTHER" id="PTHR33985:SF35">
    <property type="entry name" value="FASCICLIN-LIKE ARABINOGALACTAN PROTEIN 21"/>
    <property type="match status" value="1"/>
</dbReference>
<dbReference type="AlphaFoldDB" id="A0AAV0BVW6"/>
<feature type="signal peptide" evidence="2">
    <location>
        <begin position="1"/>
        <end position="22"/>
    </location>
</feature>
<dbReference type="Pfam" id="PF02469">
    <property type="entry name" value="Fasciclin"/>
    <property type="match status" value="1"/>
</dbReference>
<dbReference type="EMBL" id="CAMAPF010000003">
    <property type="protein sequence ID" value="CAH9051577.1"/>
    <property type="molecule type" value="Genomic_DNA"/>
</dbReference>
<dbReference type="Gene3D" id="2.30.180.10">
    <property type="entry name" value="FAS1 domain"/>
    <property type="match status" value="1"/>
</dbReference>
<gene>
    <name evidence="4" type="ORF">CEPIT_LOCUS245</name>
</gene>